<dbReference type="SMART" id="SM00507">
    <property type="entry name" value="HNHc"/>
    <property type="match status" value="2"/>
</dbReference>
<protein>
    <recommendedName>
        <fullName evidence="1">HNH nuclease domain-containing protein</fullName>
    </recommendedName>
</protein>
<dbReference type="Gene3D" id="3.90.75.20">
    <property type="match status" value="2"/>
</dbReference>
<reference evidence="2" key="1">
    <citation type="journal article" date="2020" name="Nature">
        <title>Giant virus diversity and host interactions through global metagenomics.</title>
        <authorList>
            <person name="Schulz F."/>
            <person name="Roux S."/>
            <person name="Paez-Espino D."/>
            <person name="Jungbluth S."/>
            <person name="Walsh D.A."/>
            <person name="Denef V.J."/>
            <person name="McMahon K.D."/>
            <person name="Konstantinidis K.T."/>
            <person name="Eloe-Fadrosh E.A."/>
            <person name="Kyrpides N.C."/>
            <person name="Woyke T."/>
        </authorList>
    </citation>
    <scope>NUCLEOTIDE SEQUENCE</scope>
    <source>
        <strain evidence="2">GVMAG-S-1024976-23</strain>
    </source>
</reference>
<dbReference type="Pfam" id="PF13392">
    <property type="entry name" value="HNH_3"/>
    <property type="match status" value="2"/>
</dbReference>
<dbReference type="AlphaFoldDB" id="A0A6C0AH84"/>
<proteinExistence type="predicted"/>
<name>A0A6C0AH84_9ZZZZ</name>
<dbReference type="InterPro" id="IPR036388">
    <property type="entry name" value="WH-like_DNA-bd_sf"/>
</dbReference>
<dbReference type="EMBL" id="MN740602">
    <property type="protein sequence ID" value="QHS78701.1"/>
    <property type="molecule type" value="Genomic_DNA"/>
</dbReference>
<feature type="domain" description="HNH nuclease" evidence="1">
    <location>
        <begin position="51"/>
        <end position="99"/>
    </location>
</feature>
<sequence>MSEIWRELEGFSKYKFSNTGKVWSKSSNKEMFLKAKCTGYVVITLVNDDGNKCTMMVHRLIALTFIPNPENKPTVNHKNHNRGDNRVENLEWATMAEQNNDKKKQSSEITRCGRTWPVWRCSLDGEKLEYYEKISDAEKWLYINIRAKRTTSGKRISDVCRNKRKTAYGFKWIFDTSEEKIFENEIWKDIPKEFLKGNIGYKISDQGRIKKSENNGIFKGTIHDAGYKVVTIGSGKGRTHLIHRLVAKVFLPNYYGKPFVNHKDHDKTNCKLYNLEWVTPQENVIAAVKHYSKLKK</sequence>
<dbReference type="GO" id="GO:0016788">
    <property type="term" value="F:hydrolase activity, acting on ester bonds"/>
    <property type="evidence" value="ECO:0007669"/>
    <property type="project" value="InterPro"/>
</dbReference>
<evidence type="ECO:0000259" key="1">
    <source>
        <dbReference type="SMART" id="SM00507"/>
    </source>
</evidence>
<dbReference type="InterPro" id="IPR003615">
    <property type="entry name" value="HNH_nuc"/>
</dbReference>
<dbReference type="Gene3D" id="1.10.10.10">
    <property type="entry name" value="Winged helix-like DNA-binding domain superfamily/Winged helix DNA-binding domain"/>
    <property type="match status" value="1"/>
</dbReference>
<dbReference type="InterPro" id="IPR010902">
    <property type="entry name" value="NUMOD4"/>
</dbReference>
<feature type="domain" description="HNH nuclease" evidence="1">
    <location>
        <begin position="236"/>
        <end position="284"/>
    </location>
</feature>
<evidence type="ECO:0000313" key="2">
    <source>
        <dbReference type="EMBL" id="QHS78701.1"/>
    </source>
</evidence>
<dbReference type="SUPFAM" id="SSF54060">
    <property type="entry name" value="His-Me finger endonucleases"/>
    <property type="match status" value="2"/>
</dbReference>
<organism evidence="2">
    <name type="scientific">viral metagenome</name>
    <dbReference type="NCBI Taxonomy" id="1070528"/>
    <lineage>
        <taxon>unclassified sequences</taxon>
        <taxon>metagenomes</taxon>
        <taxon>organismal metagenomes</taxon>
    </lineage>
</organism>
<dbReference type="Pfam" id="PF07463">
    <property type="entry name" value="NUMOD4"/>
    <property type="match status" value="1"/>
</dbReference>
<dbReference type="InterPro" id="IPR044925">
    <property type="entry name" value="His-Me_finger_sf"/>
</dbReference>
<accession>A0A6C0AH84</accession>